<dbReference type="AlphaFoldDB" id="A0A4R8H3L3"/>
<gene>
    <name evidence="1" type="ORF">C7959_12024</name>
</gene>
<proteinExistence type="predicted"/>
<dbReference type="Proteomes" id="UP000295832">
    <property type="component" value="Unassembled WGS sequence"/>
</dbReference>
<accession>A0A4R8H3L3</accession>
<organism evidence="1 2">
    <name type="scientific">Orenia marismortui</name>
    <dbReference type="NCBI Taxonomy" id="46469"/>
    <lineage>
        <taxon>Bacteria</taxon>
        <taxon>Bacillati</taxon>
        <taxon>Bacillota</taxon>
        <taxon>Clostridia</taxon>
        <taxon>Halanaerobiales</taxon>
        <taxon>Halobacteroidaceae</taxon>
        <taxon>Orenia</taxon>
    </lineage>
</organism>
<dbReference type="RefSeq" id="WP_134117478.1">
    <property type="nucleotide sequence ID" value="NZ_SOEG01000020.1"/>
</dbReference>
<reference evidence="1 2" key="1">
    <citation type="submission" date="2019-03" db="EMBL/GenBank/DDBJ databases">
        <title>Subsurface microbial communities from deep shales in Ohio and West Virginia, USA.</title>
        <authorList>
            <person name="Wrighton K."/>
        </authorList>
    </citation>
    <scope>NUCLEOTIDE SEQUENCE [LARGE SCALE GENOMIC DNA]</scope>
    <source>
        <strain evidence="1 2">MSL 6dP</strain>
    </source>
</reference>
<keyword evidence="2" id="KW-1185">Reference proteome</keyword>
<sequence>MKHYQATSKRIKRNFDIKEFREIFEEEVMKLNLRGALKNIGKGYYEIIQVYKNGKTRVLENDENHLETFISNIRKGNLKEYEIMSDCKIRLKLSNDHVSDHWEVIPVIRLIQYQVSKYRRRVVDNDLINKQLGLCLLTHIKQAKKIHNIDIIEIVDYVDENKIEYILKDKFERQITKVELSNKLSRVI</sequence>
<dbReference type="STRING" id="926561.GCA_000379025_02590"/>
<evidence type="ECO:0000313" key="2">
    <source>
        <dbReference type="Proteomes" id="UP000295832"/>
    </source>
</evidence>
<protein>
    <submittedName>
        <fullName evidence="1">Uncharacterized protein</fullName>
    </submittedName>
</protein>
<name>A0A4R8H3L3_9FIRM</name>
<evidence type="ECO:0000313" key="1">
    <source>
        <dbReference type="EMBL" id="TDX49130.1"/>
    </source>
</evidence>
<comment type="caution">
    <text evidence="1">The sequence shown here is derived from an EMBL/GenBank/DDBJ whole genome shotgun (WGS) entry which is preliminary data.</text>
</comment>
<dbReference type="EMBL" id="SOEG01000020">
    <property type="protein sequence ID" value="TDX49130.1"/>
    <property type="molecule type" value="Genomic_DNA"/>
</dbReference>